<feature type="region of interest" description="Disordered" evidence="1">
    <location>
        <begin position="1197"/>
        <end position="1244"/>
    </location>
</feature>
<feature type="compositionally biased region" description="Gly residues" evidence="1">
    <location>
        <begin position="1225"/>
        <end position="1243"/>
    </location>
</feature>
<protein>
    <recommendedName>
        <fullName evidence="2">AAA+ ATPase domain-containing protein</fullName>
    </recommendedName>
</protein>
<dbReference type="InterPro" id="IPR027417">
    <property type="entry name" value="P-loop_NTPase"/>
</dbReference>
<dbReference type="OrthoDB" id="5186at2759"/>
<feature type="domain" description="AAA+ ATPase" evidence="2">
    <location>
        <begin position="542"/>
        <end position="693"/>
    </location>
</feature>
<dbReference type="InterPro" id="IPR039891">
    <property type="entry name" value="VWA8"/>
</dbReference>
<name>C5LH43_PERM5</name>
<dbReference type="GO" id="GO:0016887">
    <property type="term" value="F:ATP hydrolysis activity"/>
    <property type="evidence" value="ECO:0007669"/>
    <property type="project" value="InterPro"/>
</dbReference>
<dbReference type="PANTHER" id="PTHR21610:SF9">
    <property type="entry name" value="VON WILLEBRAND FACTOR A DOMAIN-CONTAINING PROTEIN 8"/>
    <property type="match status" value="1"/>
</dbReference>
<dbReference type="InterPro" id="IPR003593">
    <property type="entry name" value="AAA+_ATPase"/>
</dbReference>
<dbReference type="InterPro" id="IPR036465">
    <property type="entry name" value="vWFA_dom_sf"/>
</dbReference>
<dbReference type="Gene3D" id="3.40.50.300">
    <property type="entry name" value="P-loop containing nucleotide triphosphate hydrolases"/>
    <property type="match status" value="3"/>
</dbReference>
<dbReference type="GO" id="GO:0005737">
    <property type="term" value="C:cytoplasm"/>
    <property type="evidence" value="ECO:0007669"/>
    <property type="project" value="TreeGrafter"/>
</dbReference>
<dbReference type="OMA" id="GTHIVHP"/>
<dbReference type="SUPFAM" id="SSF53300">
    <property type="entry name" value="vWA-like"/>
    <property type="match status" value="1"/>
</dbReference>
<dbReference type="InterPro" id="IPR011044">
    <property type="entry name" value="Quino_amine_DH_bsu"/>
</dbReference>
<keyword evidence="4" id="KW-1185">Reference proteome</keyword>
<dbReference type="InParanoid" id="C5LH43"/>
<dbReference type="SUPFAM" id="SSF52540">
    <property type="entry name" value="P-loop containing nucleoside triphosphate hydrolases"/>
    <property type="match status" value="3"/>
</dbReference>
<dbReference type="InterPro" id="IPR011704">
    <property type="entry name" value="ATPase_dyneun-rel_AAA"/>
</dbReference>
<evidence type="ECO:0000313" key="3">
    <source>
        <dbReference type="EMBL" id="EER03852.1"/>
    </source>
</evidence>
<dbReference type="GO" id="GO:0005524">
    <property type="term" value="F:ATP binding"/>
    <property type="evidence" value="ECO:0007669"/>
    <property type="project" value="InterPro"/>
</dbReference>
<dbReference type="SUPFAM" id="SSF50969">
    <property type="entry name" value="YVTN repeat-like/Quinoprotein amine dehydrogenase"/>
    <property type="match status" value="1"/>
</dbReference>
<organism evidence="4">
    <name type="scientific">Perkinsus marinus (strain ATCC 50983 / TXsc)</name>
    <dbReference type="NCBI Taxonomy" id="423536"/>
    <lineage>
        <taxon>Eukaryota</taxon>
        <taxon>Sar</taxon>
        <taxon>Alveolata</taxon>
        <taxon>Perkinsozoa</taxon>
        <taxon>Perkinsea</taxon>
        <taxon>Perkinsida</taxon>
        <taxon>Perkinsidae</taxon>
        <taxon>Perkinsus</taxon>
    </lineage>
</organism>
<dbReference type="GeneID" id="9044449"/>
<dbReference type="Pfam" id="PF07728">
    <property type="entry name" value="AAA_5"/>
    <property type="match status" value="3"/>
</dbReference>
<evidence type="ECO:0000259" key="2">
    <source>
        <dbReference type="SMART" id="SM00382"/>
    </source>
</evidence>
<dbReference type="PANTHER" id="PTHR21610">
    <property type="entry name" value="VON WILLEBRAND FACTOR A DOMAIN-CONTAINING PROTEIN 8"/>
    <property type="match status" value="1"/>
</dbReference>
<dbReference type="EMBL" id="GG682011">
    <property type="protein sequence ID" value="EER03852.1"/>
    <property type="molecule type" value="Genomic_DNA"/>
</dbReference>
<feature type="domain" description="AAA+ ATPase" evidence="2">
    <location>
        <begin position="301"/>
        <end position="475"/>
    </location>
</feature>
<gene>
    <name evidence="3" type="ORF">Pmar_PMAR017263</name>
</gene>
<dbReference type="RefSeq" id="XP_002772036.1">
    <property type="nucleotide sequence ID" value="XM_002771990.1"/>
</dbReference>
<dbReference type="SMART" id="SM00382">
    <property type="entry name" value="AAA"/>
    <property type="match status" value="2"/>
</dbReference>
<reference evidence="3 4" key="1">
    <citation type="submission" date="2008-07" db="EMBL/GenBank/DDBJ databases">
        <authorList>
            <person name="El-Sayed N."/>
            <person name="Caler E."/>
            <person name="Inman J."/>
            <person name="Amedeo P."/>
            <person name="Hass B."/>
            <person name="Wortman J."/>
        </authorList>
    </citation>
    <scope>NUCLEOTIDE SEQUENCE [LARGE SCALE GENOMIC DNA]</scope>
    <source>
        <strain evidence="4">ATCC 50983 / TXsc</strain>
    </source>
</reference>
<accession>C5LH43</accession>
<evidence type="ECO:0000313" key="4">
    <source>
        <dbReference type="Proteomes" id="UP000007800"/>
    </source>
</evidence>
<evidence type="ECO:0000256" key="1">
    <source>
        <dbReference type="SAM" id="MobiDB-lite"/>
    </source>
</evidence>
<dbReference type="FunFam" id="3.40.50.300:FF:000587">
    <property type="entry name" value="von Willebrand factor A domain containing 8"/>
    <property type="match status" value="1"/>
</dbReference>
<dbReference type="Gene3D" id="3.40.50.410">
    <property type="entry name" value="von Willebrand factor, type A domain"/>
    <property type="match status" value="1"/>
</dbReference>
<dbReference type="Proteomes" id="UP000007800">
    <property type="component" value="Unassembled WGS sequence"/>
</dbReference>
<proteinExistence type="predicted"/>
<sequence>MAPNMAFASHLKWMRQKYILRQDMFLIGDPGSIRRRLAYQFCRVEGLQPELLTITRDTVEADLRQRREIGKNGETIYVDSAVVRAAIMGRVLILDGIEKAERNVLPTINNLLENREMVLDDGRCLLSHVKYDKLTEDLGEAEVTARNLLRVSPRFIVVALGLPVPPCVGHTLDPPLRSRFQGRVIAGLSAEPQATPSLRDFVDAVVQSPELPLLPGYAMSGLQKAFTVTGDTYEAIARVYPWKLFPAEIRRGVNSILASLGISQKNQELGGAGSHISQGTGFVTTPSVRKTIEDIGKDWRAGLDICLVGPAGCGKTQTMLHFIRSLKPSRDIETMFLYRDMSARDLLQRRVTDVATGATIWLPSSAVRAAVEGKVLVLDGLDRVPTDVLCALAPLISDRQCPLQSSDPSGSGLILTDAENASVSGSETAGPRVIQVHPNFRVVALAAPPTQGNAWLSPEVMSLFSFHILGEASIAEIISAKYSGSGELALNVCDLVHAFFETIEAPFVPELLSLKQTLDGCQGIPPLTLRRMLRIAKMFLHGERSLLIVGPQGVGKNMVIDYYMEMLRVERYYMQLHRDSTVGSLTSTPALHEGAIVWKESPLVTAAVEGRWIVLDEADKAPLEVVVLFKSLIEDGYLNLPDGRCLGGSSGTPIHPNFRCIVLCNRPGFPFLGNDFFRECGDIFSVFLMENPDHNSELMLVHSVAPEVPIGVLSRLVSVFGELRRLTTDGILSYPFSTRELLASARHMNRFGRSDEALQGVLAFERWDRMALANIRKVLERHGFSSKAILDGVSDSAAVLLQEPHLLPKLRKIGSLQKSSLQPTTPPGPWTKVESRTFVMEPSLECPLKSLELPRSVGTFTERAASFKLPLSKYTRADDMVDIVESQGYIHVLSDSVADGMRLYSVDTDKWECTQRSLGISAARWMHTDAPSAEVIVNGRRPRSRTKPQLMVVDQKVLVWNPAAGILVAMPEHNRNRGVVHRLFVSKPDSFIAVAAGDGRSLKLIGTREMYEVDISQDSARLRLLLRSPETLAHITNIASGGSAIVVTAQNGRGMQIDARGASRLAFPVAPVVYDFANSVYQSADPTGAFFYRVEVDGSIWECPGEASRAGFTLSSVVGRSGTILNCRVGELEIVDTVQPASVRHLPLRECAVQCITEMKEGRQLAILYTDGWIDVIEILREQLAVAEKEYRQLRSLPTREDHRTASGQPKHGKEDDAPHVGGNTFAGGTGGADTAGLGGVGGPYRLDKGHPVHQVSDEVKASISPEAAEAARKMGQEALRKRLEEIRMSEADWQRYREIVDGVADEIAQLRRVLHTADSRLRERKWLAGTEGELDENKLVDALAGDKRVYRRRALQEPKVGEPQVLPKHLSIVLDISASMYRFNGVDGRLKRMTEVAVLLMEALHGFEDRFVYEIRGHSGDGPAIGLVDFGNPPRDEKEKYRIVQEICAHAQYCSAGDSTLDALRIATDRLLSTGPADEKLVMAFSDANLDRYGIHPKQLDAVLNRAADQVYAHVFFIASFDDQAEVLCRSIPKGKATVATNLSKLPQLIKEVLAATVNHQK</sequence>